<reference evidence="2 3" key="1">
    <citation type="submission" date="2016-02" db="EMBL/GenBank/DDBJ databases">
        <authorList>
            <person name="Wen L."/>
            <person name="He K."/>
            <person name="Yang H."/>
        </authorList>
    </citation>
    <scope>NUCLEOTIDE SEQUENCE [LARGE SCALE GENOMIC DNA]</scope>
    <source>
        <strain evidence="2">ShG14-8</strain>
    </source>
</reference>
<dbReference type="NCBIfam" id="TIGR02385">
    <property type="entry name" value="RelE_StbE"/>
    <property type="match status" value="1"/>
</dbReference>
<reference evidence="2 3" key="2">
    <citation type="submission" date="2016-03" db="EMBL/GenBank/DDBJ databases">
        <title>New uncultured bacterium of the family Gallionellaceae from acid mine drainage: description and reconstruction of genome based on metagenomic analysis of microbial community.</title>
        <authorList>
            <person name="Kadnikov V."/>
            <person name="Ivasenko D."/>
            <person name="Beletsky A."/>
            <person name="Mardanov A."/>
            <person name="Danilova E."/>
            <person name="Pimenov N."/>
            <person name="Karnachuk O."/>
            <person name="Ravin N."/>
        </authorList>
    </citation>
    <scope>NUCLEOTIDE SEQUENCE [LARGE SCALE GENOMIC DNA]</scope>
    <source>
        <strain evidence="2">ShG14-8</strain>
    </source>
</reference>
<sequence length="94" mass="11029">MWEIEEHRRVDKQLSGSVPIEVLKRYEKWKDIARVSGPPGLRAIKGFHDEALTGVWKEHRSCRLGLQWRVIYQIVANALLIQVVQVTAHDYRRP</sequence>
<dbReference type="AlphaFoldDB" id="A0A139BNY5"/>
<name>A0A139BNY5_9PROT</name>
<dbReference type="InterPro" id="IPR035093">
    <property type="entry name" value="RelE/ParE_toxin_dom_sf"/>
</dbReference>
<evidence type="ECO:0000256" key="1">
    <source>
        <dbReference type="ARBA" id="ARBA00022649"/>
    </source>
</evidence>
<evidence type="ECO:0000313" key="2">
    <source>
        <dbReference type="EMBL" id="KXS30669.1"/>
    </source>
</evidence>
<gene>
    <name evidence="2" type="ORF">AWT59_3207</name>
</gene>
<protein>
    <submittedName>
        <fullName evidence="2">Addiction module toxin, RelE/StbE family</fullName>
    </submittedName>
</protein>
<dbReference type="EMBL" id="LSLI01000171">
    <property type="protein sequence ID" value="KXS30669.1"/>
    <property type="molecule type" value="Genomic_DNA"/>
</dbReference>
<keyword evidence="1" id="KW-1277">Toxin-antitoxin system</keyword>
<dbReference type="Gene3D" id="3.30.2310.20">
    <property type="entry name" value="RelE-like"/>
    <property type="match status" value="1"/>
</dbReference>
<dbReference type="Proteomes" id="UP000070578">
    <property type="component" value="Unassembled WGS sequence"/>
</dbReference>
<evidence type="ECO:0000313" key="3">
    <source>
        <dbReference type="Proteomes" id="UP000070578"/>
    </source>
</evidence>
<dbReference type="InterPro" id="IPR007712">
    <property type="entry name" value="RelE/ParE_toxin"/>
</dbReference>
<organism evidence="2 3">
    <name type="scientific">Candidatus Gallionella acididurans</name>
    <dbReference type="NCBI Taxonomy" id="1796491"/>
    <lineage>
        <taxon>Bacteria</taxon>
        <taxon>Pseudomonadati</taxon>
        <taxon>Pseudomonadota</taxon>
        <taxon>Betaproteobacteria</taxon>
        <taxon>Nitrosomonadales</taxon>
        <taxon>Gallionellaceae</taxon>
        <taxon>Gallionella</taxon>
    </lineage>
</organism>
<proteinExistence type="predicted"/>
<accession>A0A139BNY5</accession>
<comment type="caution">
    <text evidence="2">The sequence shown here is derived from an EMBL/GenBank/DDBJ whole genome shotgun (WGS) entry which is preliminary data.</text>
</comment>
<dbReference type="SUPFAM" id="SSF143011">
    <property type="entry name" value="RelE-like"/>
    <property type="match status" value="1"/>
</dbReference>